<evidence type="ECO:0000313" key="3">
    <source>
        <dbReference type="Proteomes" id="UP000021369"/>
    </source>
</evidence>
<accession>A0A011V5S6</accession>
<protein>
    <recommendedName>
        <fullName evidence="1">Polysaccharide pyruvyl transferase domain-containing protein</fullName>
    </recommendedName>
</protein>
<name>A0A011V5S6_RUMAL</name>
<comment type="caution">
    <text evidence="2">The sequence shown here is derived from an EMBL/GenBank/DDBJ whole genome shotgun (WGS) entry which is preliminary data.</text>
</comment>
<evidence type="ECO:0000259" key="1">
    <source>
        <dbReference type="Pfam" id="PF04230"/>
    </source>
</evidence>
<dbReference type="EMBL" id="JEOB01000001">
    <property type="protein sequence ID" value="EXM40867.1"/>
    <property type="molecule type" value="Genomic_DNA"/>
</dbReference>
<dbReference type="PATRIC" id="fig|1341156.4.peg.540"/>
<dbReference type="InterPro" id="IPR007345">
    <property type="entry name" value="Polysacch_pyruvyl_Trfase"/>
</dbReference>
<dbReference type="OrthoDB" id="430408at2"/>
<gene>
    <name evidence="2" type="ORF">RASY3_04130</name>
</gene>
<proteinExistence type="predicted"/>
<dbReference type="RefSeq" id="WP_037285265.1">
    <property type="nucleotide sequence ID" value="NZ_JEOB01000001.1"/>
</dbReference>
<reference evidence="2 3" key="1">
    <citation type="submission" date="2013-06" db="EMBL/GenBank/DDBJ databases">
        <title>Rumen cellulosomics: divergent fiber-degrading strategies revealed by comparative genome-wide analysis of six Ruminococcal strains.</title>
        <authorList>
            <person name="Dassa B."/>
            <person name="Borovok I."/>
            <person name="Lamed R."/>
            <person name="Flint H."/>
            <person name="Yeoman C.J."/>
            <person name="White B."/>
            <person name="Bayer E.A."/>
        </authorList>
    </citation>
    <scope>NUCLEOTIDE SEQUENCE [LARGE SCALE GENOMIC DNA]</scope>
    <source>
        <strain evidence="2 3">SY3</strain>
    </source>
</reference>
<evidence type="ECO:0000313" key="2">
    <source>
        <dbReference type="EMBL" id="EXM40867.1"/>
    </source>
</evidence>
<feature type="domain" description="Polysaccharide pyruvyl transferase" evidence="1">
    <location>
        <begin position="14"/>
        <end position="314"/>
    </location>
</feature>
<keyword evidence="3" id="KW-1185">Reference proteome</keyword>
<organism evidence="2 3">
    <name type="scientific">Ruminococcus albus SY3</name>
    <dbReference type="NCBI Taxonomy" id="1341156"/>
    <lineage>
        <taxon>Bacteria</taxon>
        <taxon>Bacillati</taxon>
        <taxon>Bacillota</taxon>
        <taxon>Clostridia</taxon>
        <taxon>Eubacteriales</taxon>
        <taxon>Oscillospiraceae</taxon>
        <taxon>Ruminococcus</taxon>
    </lineage>
</organism>
<dbReference type="Proteomes" id="UP000021369">
    <property type="component" value="Unassembled WGS sequence"/>
</dbReference>
<sequence>MKKVAVVVCPNIRNFGSVLQSYATQKAVTKLGYDNEYIKYVKTRKTAYKYLIQLLIPSIMAERWSFVKRKFFQKKNGELISRRNKAFDKFVDKYMTASPKYVGYDQLKKAAGKYSMAVLGSDQVWNPINSGSDFYTLNWLNSGTKRVAYAPSFGVAEVPALLKDFYKKFLGKFDHISVREKRGAVIVKQLTGKKVPVVCDPTLLFKAEEWDDIQPEKPVAEGKYIFCYFLGNRREPRECVLKLAEKTGLTIVMMPFFGEISEYDNKLNAKFVDNPDPSHFVSAIKNAEYVCTDSYHGTVFSIIYRKNVMVFRRHSADSSKDTFSRLESLLSIAGMKDRVVNDVWEDRFITESINYDEVTENIDKLRKYSWNYLSDSLKN</sequence>
<dbReference type="AlphaFoldDB" id="A0A011V5S6"/>
<dbReference type="Pfam" id="PF04230">
    <property type="entry name" value="PS_pyruv_trans"/>
    <property type="match status" value="1"/>
</dbReference>